<evidence type="ECO:0000256" key="1">
    <source>
        <dbReference type="ARBA" id="ARBA00009861"/>
    </source>
</evidence>
<dbReference type="Gene3D" id="3.30.559.10">
    <property type="entry name" value="Chloramphenicol acetyltransferase-like domain"/>
    <property type="match status" value="2"/>
</dbReference>
<dbReference type="Proteomes" id="UP001642260">
    <property type="component" value="Unassembled WGS sequence"/>
</dbReference>
<keyword evidence="5" id="KW-1185">Reference proteome</keyword>
<keyword evidence="2" id="KW-0808">Transferase</keyword>
<dbReference type="GO" id="GO:0016746">
    <property type="term" value="F:acyltransferase activity"/>
    <property type="evidence" value="ECO:0007669"/>
    <property type="project" value="UniProtKB-KW"/>
</dbReference>
<organism evidence="4 5">
    <name type="scientific">Eruca vesicaria subsp. sativa</name>
    <name type="common">Garden rocket</name>
    <name type="synonym">Eruca sativa</name>
    <dbReference type="NCBI Taxonomy" id="29727"/>
    <lineage>
        <taxon>Eukaryota</taxon>
        <taxon>Viridiplantae</taxon>
        <taxon>Streptophyta</taxon>
        <taxon>Embryophyta</taxon>
        <taxon>Tracheophyta</taxon>
        <taxon>Spermatophyta</taxon>
        <taxon>Magnoliopsida</taxon>
        <taxon>eudicotyledons</taxon>
        <taxon>Gunneridae</taxon>
        <taxon>Pentapetalae</taxon>
        <taxon>rosids</taxon>
        <taxon>malvids</taxon>
        <taxon>Brassicales</taxon>
        <taxon>Brassicaceae</taxon>
        <taxon>Brassiceae</taxon>
        <taxon>Eruca</taxon>
    </lineage>
</organism>
<comment type="caution">
    <text evidence="4">The sequence shown here is derived from an EMBL/GenBank/DDBJ whole genome shotgun (WGS) entry which is preliminary data.</text>
</comment>
<evidence type="ECO:0000313" key="5">
    <source>
        <dbReference type="Proteomes" id="UP001642260"/>
    </source>
</evidence>
<keyword evidence="3" id="KW-0012">Acyltransferase</keyword>
<dbReference type="Pfam" id="PF02458">
    <property type="entry name" value="Transferase"/>
    <property type="match status" value="1"/>
</dbReference>
<gene>
    <name evidence="4" type="ORF">ERUC_LOCUS32956</name>
</gene>
<dbReference type="PANTHER" id="PTHR31896">
    <property type="entry name" value="FAMILY REGULATORY PROTEIN, PUTATIVE (AFU_ORTHOLOGUE AFUA_3G14730)-RELATED"/>
    <property type="match status" value="1"/>
</dbReference>
<dbReference type="InterPro" id="IPR051283">
    <property type="entry name" value="Sec_Metabolite_Acyltrans"/>
</dbReference>
<dbReference type="FunFam" id="3.30.559.10:FF:000008">
    <property type="entry name" value="Tryptamine hydroxycinnamoyl transferase"/>
    <property type="match status" value="1"/>
</dbReference>
<comment type="similarity">
    <text evidence="1">Belongs to the plant acyltransferase family.</text>
</comment>
<dbReference type="InterPro" id="IPR023213">
    <property type="entry name" value="CAT-like_dom_sf"/>
</dbReference>
<evidence type="ECO:0000256" key="2">
    <source>
        <dbReference type="ARBA" id="ARBA00022679"/>
    </source>
</evidence>
<name>A0ABC8LA88_ERUVS</name>
<protein>
    <recommendedName>
        <fullName evidence="6">BAHD acyltransferase DCR</fullName>
    </recommendedName>
</protein>
<reference evidence="4 5" key="1">
    <citation type="submission" date="2022-03" db="EMBL/GenBank/DDBJ databases">
        <authorList>
            <person name="Macdonald S."/>
            <person name="Ahmed S."/>
            <person name="Newling K."/>
        </authorList>
    </citation>
    <scope>NUCLEOTIDE SEQUENCE [LARGE SCALE GENOMIC DNA]</scope>
</reference>
<evidence type="ECO:0000313" key="4">
    <source>
        <dbReference type="EMBL" id="CAH8379680.1"/>
    </source>
</evidence>
<proteinExistence type="inferred from homology"/>
<accession>A0ABC8LA88</accession>
<evidence type="ECO:0008006" key="6">
    <source>
        <dbReference type="Google" id="ProtNLM"/>
    </source>
</evidence>
<evidence type="ECO:0000256" key="3">
    <source>
        <dbReference type="ARBA" id="ARBA00023315"/>
    </source>
</evidence>
<dbReference type="EMBL" id="CAKOAT010486264">
    <property type="protein sequence ID" value="CAH8379680.1"/>
    <property type="molecule type" value="Genomic_DNA"/>
</dbReference>
<dbReference type="AlphaFoldDB" id="A0ABC8LA88"/>
<dbReference type="PANTHER" id="PTHR31896:SF57">
    <property type="entry name" value="BAHD ACYLTRANSFERASE DCR"/>
    <property type="match status" value="1"/>
</dbReference>
<sequence length="462" mass="51042">MPCCSVTEISKCIVYPEKRSTVADLRLSVSDLPMLSCHYIQKGVLLTRPPPSFSFDDLVSSLRRSLSSALSLFPPLAGRFYTSPAGHIYITCNDAGADFVAASAKHVTVSDVISPGKDVPLLVREFFVFERLVSYNGHHKPLAAVKVTELEDGVFVGCTVNHSVTDGNSFWHFFNTFADFTSGACKINHLPDFSRHTVFDSPVALPVPPGGPRVTFDADQPIRERIFHFSREAISKLKQRTNSKVNDGIKSNGNGEVITEAKKKNYDRTAEISSFQSLSAQLWRSVTRARNLDPSMTTTFRMAVNCRHRLEPKMDPYYFGNAIQSIPTMTTAGDLLGNDLRWSADQLHRNVVAHDDATVRRGIADWESNPRLFPLGNPDGASITMGSSPRFPMYNNDFGWGKPLAVRSGGANKFDGKISAFPGREGNGSVDLEVVLAPETMAGIEKDTEFMQYVSEVCYYDC</sequence>